<evidence type="ECO:0000256" key="2">
    <source>
        <dbReference type="ARBA" id="ARBA00022692"/>
    </source>
</evidence>
<protein>
    <submittedName>
        <fullName evidence="7">APC family permease</fullName>
    </submittedName>
</protein>
<organism evidence="7 8">
    <name type="scientific">Actinotalea lenta</name>
    <dbReference type="NCBI Taxonomy" id="3064654"/>
    <lineage>
        <taxon>Bacteria</taxon>
        <taxon>Bacillati</taxon>
        <taxon>Actinomycetota</taxon>
        <taxon>Actinomycetes</taxon>
        <taxon>Micrococcales</taxon>
        <taxon>Cellulomonadaceae</taxon>
        <taxon>Actinotalea</taxon>
    </lineage>
</organism>
<evidence type="ECO:0000256" key="6">
    <source>
        <dbReference type="SAM" id="Phobius"/>
    </source>
</evidence>
<accession>A0ABT9DAI2</accession>
<dbReference type="Pfam" id="PF13520">
    <property type="entry name" value="AA_permease_2"/>
    <property type="match status" value="1"/>
</dbReference>
<dbReference type="InterPro" id="IPR053153">
    <property type="entry name" value="APC_K+_Transporter"/>
</dbReference>
<feature type="transmembrane region" description="Helical" evidence="6">
    <location>
        <begin position="117"/>
        <end position="136"/>
    </location>
</feature>
<feature type="region of interest" description="Disordered" evidence="5">
    <location>
        <begin position="665"/>
        <end position="695"/>
    </location>
</feature>
<evidence type="ECO:0000256" key="4">
    <source>
        <dbReference type="ARBA" id="ARBA00023136"/>
    </source>
</evidence>
<feature type="transmembrane region" description="Helical" evidence="6">
    <location>
        <begin position="51"/>
        <end position="81"/>
    </location>
</feature>
<feature type="transmembrane region" description="Helical" evidence="6">
    <location>
        <begin position="178"/>
        <end position="196"/>
    </location>
</feature>
<evidence type="ECO:0000313" key="7">
    <source>
        <dbReference type="EMBL" id="MDO8107912.1"/>
    </source>
</evidence>
<dbReference type="Gene3D" id="1.20.1740.10">
    <property type="entry name" value="Amino acid/polyamine transporter I"/>
    <property type="match status" value="1"/>
</dbReference>
<feature type="compositionally biased region" description="Basic and acidic residues" evidence="5">
    <location>
        <begin position="679"/>
        <end position="695"/>
    </location>
</feature>
<feature type="compositionally biased region" description="Low complexity" evidence="5">
    <location>
        <begin position="669"/>
        <end position="678"/>
    </location>
</feature>
<feature type="transmembrane region" description="Helical" evidence="6">
    <location>
        <begin position="270"/>
        <end position="289"/>
    </location>
</feature>
<comment type="caution">
    <text evidence="7">The sequence shown here is derived from an EMBL/GenBank/DDBJ whole genome shotgun (WGS) entry which is preliminary data.</text>
</comment>
<evidence type="ECO:0000256" key="1">
    <source>
        <dbReference type="ARBA" id="ARBA00004141"/>
    </source>
</evidence>
<keyword evidence="2 6" id="KW-0812">Transmembrane</keyword>
<feature type="transmembrane region" description="Helical" evidence="6">
    <location>
        <begin position="148"/>
        <end position="166"/>
    </location>
</feature>
<evidence type="ECO:0000256" key="5">
    <source>
        <dbReference type="SAM" id="MobiDB-lite"/>
    </source>
</evidence>
<dbReference type="PANTHER" id="PTHR47704">
    <property type="entry name" value="POTASSIUM TRANSPORTER KIMA"/>
    <property type="match status" value="1"/>
</dbReference>
<dbReference type="EMBL" id="JAUQYP010000001">
    <property type="protein sequence ID" value="MDO8107912.1"/>
    <property type="molecule type" value="Genomic_DNA"/>
</dbReference>
<sequence length="695" mass="74704">MSDLVDAAKRLIVGRPVRSDRLGHTLLPKRIALPVFASDALSSVAYAPDEILLTLAIAGMGATAISPWVGIAVVAVLVIVVTSYRQNVHAYPSGGGDYEVATTNLGPKAGLTVASALLVDYVLTVAVSVSSGAQYASVAIPALRGHEALFAIVIVGVLMLMNLRGVKESGTLFAIPTYLFMFAVGLTAVVGLIRVLTGTLPPAESAGLQIQAESGFLDSLGMDKGLMGLAGAFLVLRSFASGCAALTGVEAISNGVPAFRPPKSRNAATTLALLGGLSITFMMSILLLARSAGIHYVELPATNLLRNGVPVGDSYEQHPVLGQLAHSVFAGFPPAVVLLSVVTGLILVLAANTAFNGFPVLGSILARDGFLPRQLHTRGDRLAYSNGIVALAAGAVVLIWAFDAQVTRLIQLYIVGVFVSFTLSQLGMVRHWNRHLATEPDPSVRSRMKRSRVINSVGLAMTGMVLVVVLITKFSHGAWIAILAMVIVYVAMLGIRRHYDMVRDETSIDDEDRALRALPSRVHAIVLLSRLHKPTMRALAYARAARPSVLEAVTVAVDPQDVTELREQWAQLDIPVPLTVLDSPFREITRPVLGYVKSIRRESPRDLVVVYIPEYVVGHWWEQVLHNQSALRLKTRLLFTPGVVVASVPWQLQSSRDHEVRAWQATHPQAAKAAQVKQEAARESERMRDQGPRGT</sequence>
<dbReference type="PANTHER" id="PTHR47704:SF1">
    <property type="entry name" value="POTASSIUM TRANSPORTER KIMA"/>
    <property type="match status" value="1"/>
</dbReference>
<feature type="transmembrane region" description="Helical" evidence="6">
    <location>
        <begin position="336"/>
        <end position="361"/>
    </location>
</feature>
<evidence type="ECO:0000256" key="3">
    <source>
        <dbReference type="ARBA" id="ARBA00022989"/>
    </source>
</evidence>
<proteinExistence type="predicted"/>
<feature type="transmembrane region" description="Helical" evidence="6">
    <location>
        <begin position="382"/>
        <end position="402"/>
    </location>
</feature>
<dbReference type="RefSeq" id="WP_304601510.1">
    <property type="nucleotide sequence ID" value="NZ_JAUQYP010000001.1"/>
</dbReference>
<gene>
    <name evidence="7" type="ORF">Q6348_11970</name>
</gene>
<feature type="transmembrane region" description="Helical" evidence="6">
    <location>
        <begin position="453"/>
        <end position="471"/>
    </location>
</feature>
<evidence type="ECO:0000313" key="8">
    <source>
        <dbReference type="Proteomes" id="UP001232536"/>
    </source>
</evidence>
<keyword evidence="3 6" id="KW-1133">Transmembrane helix</keyword>
<dbReference type="Proteomes" id="UP001232536">
    <property type="component" value="Unassembled WGS sequence"/>
</dbReference>
<reference evidence="7 8" key="1">
    <citation type="submission" date="2023-07" db="EMBL/GenBank/DDBJ databases">
        <title>Description of novel actinomycetes strains, isolated from tidal flat sediment.</title>
        <authorList>
            <person name="Lu C."/>
        </authorList>
    </citation>
    <scope>NUCLEOTIDE SEQUENCE [LARGE SCALE GENOMIC DNA]</scope>
    <source>
        <strain evidence="7 8">SYSU T00b441</strain>
    </source>
</reference>
<dbReference type="InterPro" id="IPR002293">
    <property type="entry name" value="AA/rel_permease1"/>
</dbReference>
<keyword evidence="4 6" id="KW-0472">Membrane</keyword>
<keyword evidence="8" id="KW-1185">Reference proteome</keyword>
<feature type="transmembrane region" description="Helical" evidence="6">
    <location>
        <begin position="477"/>
        <end position="495"/>
    </location>
</feature>
<name>A0ABT9DAI2_9CELL</name>
<comment type="subcellular location">
    <subcellularLocation>
        <location evidence="1">Membrane</location>
        <topology evidence="1">Multi-pass membrane protein</topology>
    </subcellularLocation>
</comment>
<feature type="transmembrane region" description="Helical" evidence="6">
    <location>
        <begin position="226"/>
        <end position="249"/>
    </location>
</feature>
<feature type="transmembrane region" description="Helical" evidence="6">
    <location>
        <begin position="408"/>
        <end position="432"/>
    </location>
</feature>